<dbReference type="EMBL" id="CM009757">
    <property type="protein sequence ID" value="PUZ41159.1"/>
    <property type="molecule type" value="Genomic_DNA"/>
</dbReference>
<evidence type="ECO:0000313" key="2">
    <source>
        <dbReference type="Proteomes" id="UP000244336"/>
    </source>
</evidence>
<proteinExistence type="predicted"/>
<sequence length="56" mass="6727">MLYQFYKLDIAINQQNSFILDRKMFLLSKIKECTLLSKSNLHRYNKSKFQIPAVDE</sequence>
<accession>A0A2T7CCU5</accession>
<reference evidence="1 2" key="1">
    <citation type="submission" date="2018-04" db="EMBL/GenBank/DDBJ databases">
        <title>WGS assembly of Panicum hallii var. hallii HAL2.</title>
        <authorList>
            <person name="Lovell J."/>
            <person name="Jenkins J."/>
            <person name="Lowry D."/>
            <person name="Mamidi S."/>
            <person name="Sreedasyam A."/>
            <person name="Weng X."/>
            <person name="Barry K."/>
            <person name="Bonette J."/>
            <person name="Campitelli B."/>
            <person name="Daum C."/>
            <person name="Gordon S."/>
            <person name="Gould B."/>
            <person name="Lipzen A."/>
            <person name="MacQueen A."/>
            <person name="Palacio-Mejia J."/>
            <person name="Plott C."/>
            <person name="Shakirov E."/>
            <person name="Shu S."/>
            <person name="Yoshinaga Y."/>
            <person name="Zane M."/>
            <person name="Rokhsar D."/>
            <person name="Grimwood J."/>
            <person name="Schmutz J."/>
            <person name="Juenger T."/>
        </authorList>
    </citation>
    <scope>NUCLEOTIDE SEQUENCE [LARGE SCALE GENOMIC DNA]</scope>
    <source>
        <strain evidence="2">cv. HAL2</strain>
    </source>
</reference>
<gene>
    <name evidence="1" type="ORF">GQ55_9G481500</name>
</gene>
<dbReference type="AlphaFoldDB" id="A0A2T7CCU5"/>
<dbReference type="Gramene" id="PUZ41159">
    <property type="protein sequence ID" value="PUZ41159"/>
    <property type="gene ID" value="GQ55_9G481500"/>
</dbReference>
<organism evidence="1 2">
    <name type="scientific">Panicum hallii var. hallii</name>
    <dbReference type="NCBI Taxonomy" id="1504633"/>
    <lineage>
        <taxon>Eukaryota</taxon>
        <taxon>Viridiplantae</taxon>
        <taxon>Streptophyta</taxon>
        <taxon>Embryophyta</taxon>
        <taxon>Tracheophyta</taxon>
        <taxon>Spermatophyta</taxon>
        <taxon>Magnoliopsida</taxon>
        <taxon>Liliopsida</taxon>
        <taxon>Poales</taxon>
        <taxon>Poaceae</taxon>
        <taxon>PACMAD clade</taxon>
        <taxon>Panicoideae</taxon>
        <taxon>Panicodae</taxon>
        <taxon>Paniceae</taxon>
        <taxon>Panicinae</taxon>
        <taxon>Panicum</taxon>
        <taxon>Panicum sect. Panicum</taxon>
    </lineage>
</organism>
<protein>
    <submittedName>
        <fullName evidence="1">Uncharacterized protein</fullName>
    </submittedName>
</protein>
<evidence type="ECO:0000313" key="1">
    <source>
        <dbReference type="EMBL" id="PUZ41159.1"/>
    </source>
</evidence>
<name>A0A2T7CCU5_9POAL</name>
<dbReference type="Proteomes" id="UP000244336">
    <property type="component" value="Chromosome 9"/>
</dbReference>
<keyword evidence="2" id="KW-1185">Reference proteome</keyword>